<dbReference type="InParanoid" id="A0A0H2RIP6"/>
<dbReference type="Pfam" id="PF01753">
    <property type="entry name" value="zf-MYND"/>
    <property type="match status" value="1"/>
</dbReference>
<name>A0A0H2RIP6_9AGAM</name>
<dbReference type="InterPro" id="IPR002893">
    <property type="entry name" value="Znf_MYND"/>
</dbReference>
<dbReference type="PROSITE" id="PS50865">
    <property type="entry name" value="ZF_MYND_2"/>
    <property type="match status" value="1"/>
</dbReference>
<gene>
    <name evidence="6" type="ORF">SCHPADRAFT_461994</name>
</gene>
<dbReference type="Gene3D" id="6.10.140.2220">
    <property type="match status" value="1"/>
</dbReference>
<dbReference type="STRING" id="27342.A0A0H2RIP6"/>
<evidence type="ECO:0000313" key="6">
    <source>
        <dbReference type="EMBL" id="KLO11669.1"/>
    </source>
</evidence>
<evidence type="ECO:0000313" key="7">
    <source>
        <dbReference type="Proteomes" id="UP000053477"/>
    </source>
</evidence>
<evidence type="ECO:0000256" key="2">
    <source>
        <dbReference type="ARBA" id="ARBA00022771"/>
    </source>
</evidence>
<protein>
    <recommendedName>
        <fullName evidence="5">MYND-type domain-containing protein</fullName>
    </recommendedName>
</protein>
<keyword evidence="3" id="KW-0862">Zinc</keyword>
<reference evidence="6 7" key="1">
    <citation type="submission" date="2015-04" db="EMBL/GenBank/DDBJ databases">
        <title>Complete genome sequence of Schizopora paradoxa KUC8140, a cosmopolitan wood degrader in East Asia.</title>
        <authorList>
            <consortium name="DOE Joint Genome Institute"/>
            <person name="Min B."/>
            <person name="Park H."/>
            <person name="Jang Y."/>
            <person name="Kim J.-J."/>
            <person name="Kim K.H."/>
            <person name="Pangilinan J."/>
            <person name="Lipzen A."/>
            <person name="Riley R."/>
            <person name="Grigoriev I.V."/>
            <person name="Spatafora J.W."/>
            <person name="Choi I.-G."/>
        </authorList>
    </citation>
    <scope>NUCLEOTIDE SEQUENCE [LARGE SCALE GENOMIC DNA]</scope>
    <source>
        <strain evidence="6 7">KUC8140</strain>
    </source>
</reference>
<evidence type="ECO:0000256" key="1">
    <source>
        <dbReference type="ARBA" id="ARBA00022723"/>
    </source>
</evidence>
<sequence length="323" mass="37204">MASSGAQPRPAHVKQQKDTLVNYHYLCAALQQKYEIRHCAPCQCEFEGCNKNMLDFSSYTAYKLRPVELRTLPNENGTIDTEDLKKLHEALKNRPFHAGSEGLLSYVQDRDGILFSVIMAYNGPGGTCGDKKWDRVFDRMKAKGYKQRAVPCMYFATKQGCVVDKCPYSHKNKASLRLRAEVLLARRQILFEPTPKQYLADFKKRMKNEGWDAKALQQFMREMAMKELNPDHETLPNDVSAPRAHGYCARLACVKPYLFAMEKAPLQQCSRCKWTYYCSEACQRKDWSRHKGECAPEEEVITNNKLWSYFGLRLGTNIQNLKV</sequence>
<feature type="domain" description="MYND-type" evidence="5">
    <location>
        <begin position="245"/>
        <end position="294"/>
    </location>
</feature>
<dbReference type="SUPFAM" id="SSF144232">
    <property type="entry name" value="HIT/MYND zinc finger-like"/>
    <property type="match status" value="1"/>
</dbReference>
<evidence type="ECO:0000259" key="5">
    <source>
        <dbReference type="PROSITE" id="PS50865"/>
    </source>
</evidence>
<dbReference type="AlphaFoldDB" id="A0A0H2RIP6"/>
<dbReference type="GO" id="GO:0008270">
    <property type="term" value="F:zinc ion binding"/>
    <property type="evidence" value="ECO:0007669"/>
    <property type="project" value="UniProtKB-KW"/>
</dbReference>
<dbReference type="PROSITE" id="PS01360">
    <property type="entry name" value="ZF_MYND_1"/>
    <property type="match status" value="1"/>
</dbReference>
<evidence type="ECO:0000256" key="4">
    <source>
        <dbReference type="PROSITE-ProRule" id="PRU00134"/>
    </source>
</evidence>
<dbReference type="EMBL" id="KQ085995">
    <property type="protein sequence ID" value="KLO11669.1"/>
    <property type="molecule type" value="Genomic_DNA"/>
</dbReference>
<organism evidence="6 7">
    <name type="scientific">Schizopora paradoxa</name>
    <dbReference type="NCBI Taxonomy" id="27342"/>
    <lineage>
        <taxon>Eukaryota</taxon>
        <taxon>Fungi</taxon>
        <taxon>Dikarya</taxon>
        <taxon>Basidiomycota</taxon>
        <taxon>Agaricomycotina</taxon>
        <taxon>Agaricomycetes</taxon>
        <taxon>Hymenochaetales</taxon>
        <taxon>Schizoporaceae</taxon>
        <taxon>Schizopora</taxon>
    </lineage>
</organism>
<keyword evidence="2 4" id="KW-0863">Zinc-finger</keyword>
<keyword evidence="1" id="KW-0479">Metal-binding</keyword>
<evidence type="ECO:0000256" key="3">
    <source>
        <dbReference type="ARBA" id="ARBA00022833"/>
    </source>
</evidence>
<keyword evidence="7" id="KW-1185">Reference proteome</keyword>
<accession>A0A0H2RIP6</accession>
<dbReference type="Proteomes" id="UP000053477">
    <property type="component" value="Unassembled WGS sequence"/>
</dbReference>
<dbReference type="OrthoDB" id="549788at2759"/>
<proteinExistence type="predicted"/>